<dbReference type="EMBL" id="JBBCAQ010000037">
    <property type="protein sequence ID" value="KAK7573954.1"/>
    <property type="molecule type" value="Genomic_DNA"/>
</dbReference>
<evidence type="ECO:0000313" key="5">
    <source>
        <dbReference type="EMBL" id="KAK7573954.1"/>
    </source>
</evidence>
<comment type="caution">
    <text evidence="5">The sequence shown here is derived from an EMBL/GenBank/DDBJ whole genome shotgun (WGS) entry which is preliminary data.</text>
</comment>
<proteinExistence type="predicted"/>
<feature type="repeat" description="ANK" evidence="3">
    <location>
        <begin position="264"/>
        <end position="286"/>
    </location>
</feature>
<feature type="repeat" description="ANK" evidence="3">
    <location>
        <begin position="128"/>
        <end position="160"/>
    </location>
</feature>
<evidence type="ECO:0000256" key="1">
    <source>
        <dbReference type="ARBA" id="ARBA00022737"/>
    </source>
</evidence>
<dbReference type="InterPro" id="IPR002110">
    <property type="entry name" value="Ankyrin_rpt"/>
</dbReference>
<dbReference type="SMART" id="SM00248">
    <property type="entry name" value="ANK"/>
    <property type="match status" value="8"/>
</dbReference>
<organism evidence="5 6">
    <name type="scientific">Parthenolecanium corni</name>
    <dbReference type="NCBI Taxonomy" id="536013"/>
    <lineage>
        <taxon>Eukaryota</taxon>
        <taxon>Metazoa</taxon>
        <taxon>Ecdysozoa</taxon>
        <taxon>Arthropoda</taxon>
        <taxon>Hexapoda</taxon>
        <taxon>Insecta</taxon>
        <taxon>Pterygota</taxon>
        <taxon>Neoptera</taxon>
        <taxon>Paraneoptera</taxon>
        <taxon>Hemiptera</taxon>
        <taxon>Sternorrhyncha</taxon>
        <taxon>Coccoidea</taxon>
        <taxon>Coccidae</taxon>
        <taxon>Parthenolecanium</taxon>
    </lineage>
</organism>
<keyword evidence="1" id="KW-0677">Repeat</keyword>
<dbReference type="CDD" id="cd03587">
    <property type="entry name" value="SOCS"/>
    <property type="match status" value="1"/>
</dbReference>
<feature type="repeat" description="ANK" evidence="3">
    <location>
        <begin position="195"/>
        <end position="217"/>
    </location>
</feature>
<feature type="repeat" description="ANK" evidence="3">
    <location>
        <begin position="229"/>
        <end position="263"/>
    </location>
</feature>
<evidence type="ECO:0000256" key="3">
    <source>
        <dbReference type="PROSITE-ProRule" id="PRU00023"/>
    </source>
</evidence>
<accession>A0AAN9T8E4</accession>
<dbReference type="Proteomes" id="UP001367676">
    <property type="component" value="Unassembled WGS sequence"/>
</dbReference>
<dbReference type="PROSITE" id="PS50297">
    <property type="entry name" value="ANK_REP_REGION"/>
    <property type="match status" value="6"/>
</dbReference>
<name>A0AAN9T8E4_9HEMI</name>
<dbReference type="Pfam" id="PF00023">
    <property type="entry name" value="Ank"/>
    <property type="match status" value="1"/>
</dbReference>
<evidence type="ECO:0000259" key="4">
    <source>
        <dbReference type="PROSITE" id="PS50225"/>
    </source>
</evidence>
<dbReference type="InterPro" id="IPR050889">
    <property type="entry name" value="Dendritic_Spine_Reg/Scaffold"/>
</dbReference>
<reference evidence="5 6" key="1">
    <citation type="submission" date="2024-03" db="EMBL/GenBank/DDBJ databases">
        <title>Adaptation during the transition from Ophiocordyceps entomopathogen to insect associate is accompanied by gene loss and intensified selection.</title>
        <authorList>
            <person name="Ward C.M."/>
            <person name="Onetto C.A."/>
            <person name="Borneman A.R."/>
        </authorList>
    </citation>
    <scope>NUCLEOTIDE SEQUENCE [LARGE SCALE GENOMIC DNA]</scope>
    <source>
        <strain evidence="5">AWRI1</strain>
        <tissue evidence="5">Single Adult Female</tissue>
    </source>
</reference>
<feature type="repeat" description="ANK" evidence="3">
    <location>
        <begin position="79"/>
        <end position="111"/>
    </location>
</feature>
<dbReference type="SMART" id="SM00969">
    <property type="entry name" value="SOCS_box"/>
    <property type="match status" value="1"/>
</dbReference>
<dbReference type="PANTHER" id="PTHR24166:SF48">
    <property type="entry name" value="PROTEIN VAPYRIN"/>
    <property type="match status" value="1"/>
</dbReference>
<feature type="domain" description="SOCS box" evidence="4">
    <location>
        <begin position="551"/>
        <end position="613"/>
    </location>
</feature>
<keyword evidence="2 3" id="KW-0040">ANK repeat</keyword>
<sequence length="613" mass="70677">MSIIPADPISCSIQQNDRNSFLQFLEELKKNRQPLPANDENWTALHYAASQPQYKEYLELLLHYNDSILMDINGQTEDYRFTPLHIACQYGSEESVLILLQKGCDPYKLTSGEVETSYYEDTGFQQNGKFSALHIAAGQGNSKIIEYLLDYPQNINKPDKWGQTPLHRAAAGKSNSEVGCILFKKGADVRSIDQRGNLPLHRACQENNLDMIRFLVECDSTLINCTNNKGCTPLMLAAASWGSDVRVVHILCENGAKIDICDESGWTALHYAASNGKVEVLECILQYTEASCFEAWFSNKLNNVLNVGGKFASLTCACIKWEYRQNEKCLEMLLSSKKLSKSILQAPNIDIDFRNNDCKISSPLAYLFAFHYDTSFYSHLKLLFKYKIIMLDEFFKVYKVKWPECDRIEFASPFDGILQDRLPLSKIHSYFHLLNANGITIDYSLQCYHDINTQSFATFTNYESYYKSVIDEMMLEGVHGTEILKLILPNSVILEPDKLIILYHKFVNYDVYSDDAEELHAKESYPYIHAYLTSLKPVYYKQPKKYQRYSFLSYPYNTIGEEFSNSTLKQLCRTVIRQHLREPTLEGNLRNFQRKILQLPLSTFLKDYLLFKY</sequence>
<evidence type="ECO:0000313" key="6">
    <source>
        <dbReference type="Proteomes" id="UP001367676"/>
    </source>
</evidence>
<dbReference type="Pfam" id="PF07525">
    <property type="entry name" value="SOCS_box"/>
    <property type="match status" value="1"/>
</dbReference>
<feature type="repeat" description="ANK" evidence="3">
    <location>
        <begin position="161"/>
        <end position="194"/>
    </location>
</feature>
<dbReference type="InterPro" id="IPR036770">
    <property type="entry name" value="Ankyrin_rpt-contain_sf"/>
</dbReference>
<dbReference type="Pfam" id="PF12796">
    <property type="entry name" value="Ank_2"/>
    <property type="match status" value="2"/>
</dbReference>
<dbReference type="Pfam" id="PF13857">
    <property type="entry name" value="Ank_5"/>
    <property type="match status" value="1"/>
</dbReference>
<dbReference type="PANTHER" id="PTHR24166">
    <property type="entry name" value="ROLLING PEBBLES, ISOFORM B"/>
    <property type="match status" value="1"/>
</dbReference>
<dbReference type="SUPFAM" id="SSF48403">
    <property type="entry name" value="Ankyrin repeat"/>
    <property type="match status" value="1"/>
</dbReference>
<dbReference type="PROSITE" id="PS50225">
    <property type="entry name" value="SOCS"/>
    <property type="match status" value="1"/>
</dbReference>
<keyword evidence="6" id="KW-1185">Reference proteome</keyword>
<dbReference type="InterPro" id="IPR001496">
    <property type="entry name" value="SOCS_box"/>
</dbReference>
<evidence type="ECO:0000256" key="2">
    <source>
        <dbReference type="ARBA" id="ARBA00023043"/>
    </source>
</evidence>
<dbReference type="Gene3D" id="1.25.40.20">
    <property type="entry name" value="Ankyrin repeat-containing domain"/>
    <property type="match status" value="3"/>
</dbReference>
<dbReference type="PROSITE" id="PS50088">
    <property type="entry name" value="ANK_REPEAT"/>
    <property type="match status" value="6"/>
</dbReference>
<protein>
    <recommendedName>
        <fullName evidence="4">SOCS box domain-containing protein</fullName>
    </recommendedName>
</protein>
<dbReference type="AlphaFoldDB" id="A0AAN9T8E4"/>
<gene>
    <name evidence="5" type="ORF">V9T40_011145</name>
</gene>